<evidence type="ECO:0000313" key="13">
    <source>
        <dbReference type="EMBL" id="MFC5286762.1"/>
    </source>
</evidence>
<evidence type="ECO:0000256" key="1">
    <source>
        <dbReference type="ARBA" id="ARBA00004651"/>
    </source>
</evidence>
<keyword evidence="3" id="KW-0813">Transport</keyword>
<dbReference type="InterPro" id="IPR002585">
    <property type="entry name" value="Cyt-d_ubiquinol_oxidase_su_1"/>
</dbReference>
<keyword evidence="10" id="KW-0408">Iron</keyword>
<keyword evidence="8" id="KW-0249">Electron transport</keyword>
<evidence type="ECO:0000256" key="3">
    <source>
        <dbReference type="ARBA" id="ARBA00022448"/>
    </source>
</evidence>
<evidence type="ECO:0000256" key="7">
    <source>
        <dbReference type="ARBA" id="ARBA00022723"/>
    </source>
</evidence>
<keyword evidence="9 12" id="KW-1133">Transmembrane helix</keyword>
<evidence type="ECO:0000256" key="10">
    <source>
        <dbReference type="ARBA" id="ARBA00023004"/>
    </source>
</evidence>
<keyword evidence="13" id="KW-0560">Oxidoreductase</keyword>
<keyword evidence="5" id="KW-0349">Heme</keyword>
<name>A0ABW0EII3_9PSEU</name>
<evidence type="ECO:0000256" key="8">
    <source>
        <dbReference type="ARBA" id="ARBA00022982"/>
    </source>
</evidence>
<keyword evidence="14" id="KW-1185">Reference proteome</keyword>
<dbReference type="Proteomes" id="UP001596157">
    <property type="component" value="Unassembled WGS sequence"/>
</dbReference>
<reference evidence="14" key="1">
    <citation type="journal article" date="2019" name="Int. J. Syst. Evol. Microbiol.">
        <title>The Global Catalogue of Microorganisms (GCM) 10K type strain sequencing project: providing services to taxonomists for standard genome sequencing and annotation.</title>
        <authorList>
            <consortium name="The Broad Institute Genomics Platform"/>
            <consortium name="The Broad Institute Genome Sequencing Center for Infectious Disease"/>
            <person name="Wu L."/>
            <person name="Ma J."/>
        </authorList>
    </citation>
    <scope>NUCLEOTIDE SEQUENCE [LARGE SCALE GENOMIC DNA]</scope>
    <source>
        <strain evidence="14">CCUG 59778</strain>
    </source>
</reference>
<evidence type="ECO:0000256" key="2">
    <source>
        <dbReference type="ARBA" id="ARBA00009819"/>
    </source>
</evidence>
<dbReference type="Pfam" id="PF01654">
    <property type="entry name" value="Cyt_bd_oxida_I"/>
    <property type="match status" value="1"/>
</dbReference>
<evidence type="ECO:0000256" key="11">
    <source>
        <dbReference type="ARBA" id="ARBA00023136"/>
    </source>
</evidence>
<accession>A0ABW0EII3</accession>
<sequence length="43" mass="4822">MNVLDLARWQFGITTVYHFLMVPLTIGLSILVAGMQTAWVRTG</sequence>
<comment type="subcellular location">
    <subcellularLocation>
        <location evidence="1">Cell membrane</location>
        <topology evidence="1">Multi-pass membrane protein</topology>
    </subcellularLocation>
</comment>
<keyword evidence="11 12" id="KW-0472">Membrane</keyword>
<organism evidence="13 14">
    <name type="scientific">Actinokineospora guangxiensis</name>
    <dbReference type="NCBI Taxonomy" id="1490288"/>
    <lineage>
        <taxon>Bacteria</taxon>
        <taxon>Bacillati</taxon>
        <taxon>Actinomycetota</taxon>
        <taxon>Actinomycetes</taxon>
        <taxon>Pseudonocardiales</taxon>
        <taxon>Pseudonocardiaceae</taxon>
        <taxon>Actinokineospora</taxon>
    </lineage>
</organism>
<dbReference type="EC" id="1.10.3.-" evidence="13"/>
<keyword evidence="4" id="KW-1003">Cell membrane</keyword>
<evidence type="ECO:0000313" key="14">
    <source>
        <dbReference type="Proteomes" id="UP001596157"/>
    </source>
</evidence>
<comment type="similarity">
    <text evidence="2">Belongs to the cytochrome ubiquinol oxidase subunit 1 family.</text>
</comment>
<protein>
    <submittedName>
        <fullName evidence="13">Cytochrome ubiquinol oxidase subunit I</fullName>
        <ecNumber evidence="13">1.10.3.-</ecNumber>
    </submittedName>
</protein>
<dbReference type="GO" id="GO:0016491">
    <property type="term" value="F:oxidoreductase activity"/>
    <property type="evidence" value="ECO:0007669"/>
    <property type="project" value="UniProtKB-KW"/>
</dbReference>
<feature type="transmembrane region" description="Helical" evidence="12">
    <location>
        <begin position="20"/>
        <end position="40"/>
    </location>
</feature>
<evidence type="ECO:0000256" key="5">
    <source>
        <dbReference type="ARBA" id="ARBA00022617"/>
    </source>
</evidence>
<gene>
    <name evidence="13" type="ORF">ACFPM7_06840</name>
</gene>
<comment type="caution">
    <text evidence="13">The sequence shown here is derived from an EMBL/GenBank/DDBJ whole genome shotgun (WGS) entry which is preliminary data.</text>
</comment>
<dbReference type="EMBL" id="JBHSKF010000002">
    <property type="protein sequence ID" value="MFC5286762.1"/>
    <property type="molecule type" value="Genomic_DNA"/>
</dbReference>
<keyword evidence="6 12" id="KW-0812">Transmembrane</keyword>
<dbReference type="RefSeq" id="WP_378245041.1">
    <property type="nucleotide sequence ID" value="NZ_JBHSKF010000002.1"/>
</dbReference>
<proteinExistence type="inferred from homology"/>
<evidence type="ECO:0000256" key="9">
    <source>
        <dbReference type="ARBA" id="ARBA00022989"/>
    </source>
</evidence>
<evidence type="ECO:0000256" key="4">
    <source>
        <dbReference type="ARBA" id="ARBA00022475"/>
    </source>
</evidence>
<feature type="non-terminal residue" evidence="13">
    <location>
        <position position="43"/>
    </location>
</feature>
<keyword evidence="7" id="KW-0479">Metal-binding</keyword>
<evidence type="ECO:0000256" key="6">
    <source>
        <dbReference type="ARBA" id="ARBA00022692"/>
    </source>
</evidence>
<evidence type="ECO:0000256" key="12">
    <source>
        <dbReference type="SAM" id="Phobius"/>
    </source>
</evidence>